<dbReference type="GO" id="GO:0016020">
    <property type="term" value="C:membrane"/>
    <property type="evidence" value="ECO:0007669"/>
    <property type="project" value="TreeGrafter"/>
</dbReference>
<keyword evidence="10" id="KW-1185">Reference proteome</keyword>
<feature type="signal peptide" evidence="7">
    <location>
        <begin position="1"/>
        <end position="21"/>
    </location>
</feature>
<dbReference type="GO" id="GO:0004222">
    <property type="term" value="F:metalloendopeptidase activity"/>
    <property type="evidence" value="ECO:0007669"/>
    <property type="project" value="InterPro"/>
</dbReference>
<evidence type="ECO:0000256" key="1">
    <source>
        <dbReference type="ARBA" id="ARBA00022670"/>
    </source>
</evidence>
<evidence type="ECO:0000313" key="9">
    <source>
        <dbReference type="EMBL" id="SDW69157.1"/>
    </source>
</evidence>
<dbReference type="RefSeq" id="WP_074735714.1">
    <property type="nucleotide sequence ID" value="NZ_FNNP01000001.1"/>
</dbReference>
<keyword evidence="3 6" id="KW-0378">Hydrolase</keyword>
<protein>
    <submittedName>
        <fullName evidence="9">Peptidase family M48</fullName>
    </submittedName>
</protein>
<dbReference type="PROSITE" id="PS51257">
    <property type="entry name" value="PROKAR_LIPOPROTEIN"/>
    <property type="match status" value="1"/>
</dbReference>
<evidence type="ECO:0000256" key="5">
    <source>
        <dbReference type="ARBA" id="ARBA00023049"/>
    </source>
</evidence>
<dbReference type="GO" id="GO:0046872">
    <property type="term" value="F:metal ion binding"/>
    <property type="evidence" value="ECO:0007669"/>
    <property type="project" value="UniProtKB-KW"/>
</dbReference>
<dbReference type="AlphaFoldDB" id="A0A1H2VLK0"/>
<keyword evidence="4 6" id="KW-0862">Zinc</keyword>
<evidence type="ECO:0000256" key="4">
    <source>
        <dbReference type="ARBA" id="ARBA00022833"/>
    </source>
</evidence>
<evidence type="ECO:0000256" key="3">
    <source>
        <dbReference type="ARBA" id="ARBA00022801"/>
    </source>
</evidence>
<feature type="chain" id="PRO_5010357246" evidence="7">
    <location>
        <begin position="22"/>
        <end position="233"/>
    </location>
</feature>
<organism evidence="9 10">
    <name type="scientific">Ruegeria halocynthiae</name>
    <dbReference type="NCBI Taxonomy" id="985054"/>
    <lineage>
        <taxon>Bacteria</taxon>
        <taxon>Pseudomonadati</taxon>
        <taxon>Pseudomonadota</taxon>
        <taxon>Alphaproteobacteria</taxon>
        <taxon>Rhodobacterales</taxon>
        <taxon>Roseobacteraceae</taxon>
        <taxon>Ruegeria</taxon>
    </lineage>
</organism>
<dbReference type="OrthoDB" id="7338723at2"/>
<dbReference type="CDD" id="cd07324">
    <property type="entry name" value="M48C_Oma1-like"/>
    <property type="match status" value="1"/>
</dbReference>
<evidence type="ECO:0000256" key="2">
    <source>
        <dbReference type="ARBA" id="ARBA00022723"/>
    </source>
</evidence>
<keyword evidence="2" id="KW-0479">Metal-binding</keyword>
<keyword evidence="1 6" id="KW-0645">Protease</keyword>
<comment type="similarity">
    <text evidence="6">Belongs to the peptidase M48 family.</text>
</comment>
<sequence>MHRLALLLVLLLAACATHSMMVVPATQWQPKDPALQEKARVLRQVSRSVGEAAARECRRRLRSANCDFVILVDPSSKAPANAFLTLDEDGRPLIIFTQPMIASAQNAEEMAFVMGHEVAHHILGHIARQAENSRESARIFGELAREQGKDDAGVESAQALGAEVGAQNYTREFELEADRLGTKITHAAGYDPLVGMVFFQRIPDPGDRFLATHPPNAKRVEVVLQTARQLGLR</sequence>
<comment type="cofactor">
    <cofactor evidence="6">
        <name>Zn(2+)</name>
        <dbReference type="ChEBI" id="CHEBI:29105"/>
    </cofactor>
    <text evidence="6">Binds 1 zinc ion per subunit.</text>
</comment>
<evidence type="ECO:0000313" key="10">
    <source>
        <dbReference type="Proteomes" id="UP000183400"/>
    </source>
</evidence>
<reference evidence="10" key="1">
    <citation type="submission" date="2016-10" db="EMBL/GenBank/DDBJ databases">
        <authorList>
            <person name="Varghese N."/>
            <person name="Submissions S."/>
        </authorList>
    </citation>
    <scope>NUCLEOTIDE SEQUENCE [LARGE SCALE GENOMIC DNA]</scope>
    <source>
        <strain evidence="10">DSM 27839</strain>
    </source>
</reference>
<dbReference type="Gene3D" id="3.30.2010.10">
    <property type="entry name" value="Metalloproteases ('zincins'), catalytic domain"/>
    <property type="match status" value="1"/>
</dbReference>
<keyword evidence="7" id="KW-0732">Signal</keyword>
<feature type="domain" description="Peptidase M48" evidence="8">
    <location>
        <begin position="54"/>
        <end position="224"/>
    </location>
</feature>
<dbReference type="InterPro" id="IPR051156">
    <property type="entry name" value="Mito/Outer_Membr_Metalloprot"/>
</dbReference>
<evidence type="ECO:0000259" key="8">
    <source>
        <dbReference type="Pfam" id="PF01435"/>
    </source>
</evidence>
<accession>A0A1H2VLK0</accession>
<evidence type="ECO:0000256" key="7">
    <source>
        <dbReference type="SAM" id="SignalP"/>
    </source>
</evidence>
<keyword evidence="5 6" id="KW-0482">Metalloprotease</keyword>
<proteinExistence type="inferred from homology"/>
<dbReference type="GO" id="GO:0051603">
    <property type="term" value="P:proteolysis involved in protein catabolic process"/>
    <property type="evidence" value="ECO:0007669"/>
    <property type="project" value="TreeGrafter"/>
</dbReference>
<dbReference type="EMBL" id="FNNP01000001">
    <property type="protein sequence ID" value="SDW69157.1"/>
    <property type="molecule type" value="Genomic_DNA"/>
</dbReference>
<evidence type="ECO:0000256" key="6">
    <source>
        <dbReference type="RuleBase" id="RU003983"/>
    </source>
</evidence>
<dbReference type="Proteomes" id="UP000183400">
    <property type="component" value="Unassembled WGS sequence"/>
</dbReference>
<dbReference type="Pfam" id="PF01435">
    <property type="entry name" value="Peptidase_M48"/>
    <property type="match status" value="1"/>
</dbReference>
<dbReference type="STRING" id="985054.SAMN05444358_1011516"/>
<dbReference type="InterPro" id="IPR001915">
    <property type="entry name" value="Peptidase_M48"/>
</dbReference>
<name>A0A1H2VLK0_9RHOB</name>
<gene>
    <name evidence="9" type="ORF">SAMN05444358_1011516</name>
</gene>
<dbReference type="PANTHER" id="PTHR22726">
    <property type="entry name" value="METALLOENDOPEPTIDASE OMA1"/>
    <property type="match status" value="1"/>
</dbReference>
<dbReference type="PANTHER" id="PTHR22726:SF1">
    <property type="entry name" value="METALLOENDOPEPTIDASE OMA1, MITOCHONDRIAL"/>
    <property type="match status" value="1"/>
</dbReference>